<evidence type="ECO:0000313" key="2">
    <source>
        <dbReference type="EMBL" id="CUV20298.1"/>
    </source>
</evidence>
<dbReference type="CDD" id="cd14744">
    <property type="entry name" value="PAAR_CT_2"/>
    <property type="match status" value="1"/>
</dbReference>
<evidence type="ECO:0000313" key="3">
    <source>
        <dbReference type="EMBL" id="CUV28395.1"/>
    </source>
</evidence>
<dbReference type="EMBL" id="LN899824">
    <property type="protein sequence ID" value="CUV28395.1"/>
    <property type="molecule type" value="Genomic_DNA"/>
</dbReference>
<dbReference type="EMBL" id="CP025741">
    <property type="protein sequence ID" value="AYA47478.1"/>
    <property type="molecule type" value="Genomic_DNA"/>
</dbReference>
<reference evidence="1" key="2">
    <citation type="submission" date="2018-01" db="EMBL/GenBank/DDBJ databases">
        <title>Ralstonia pseudosolanacearum P824 infects blueberry.</title>
        <authorList>
            <person name="Bocsanczy A.M."/>
            <person name="Norman D.J."/>
        </authorList>
    </citation>
    <scope>NUCLEOTIDE SEQUENCE</scope>
    <source>
        <strain evidence="1">P824</strain>
    </source>
</reference>
<reference evidence="3" key="1">
    <citation type="submission" date="2015-10" db="EMBL/GenBank/DDBJ databases">
        <authorList>
            <person name="Gilbert D.G."/>
        </authorList>
    </citation>
    <scope>NUCLEOTIDE SEQUENCE</scope>
    <source>
        <strain evidence="3">Phyl III-seqv23</strain>
    </source>
</reference>
<name>A0A0S4V1J2_RALSL</name>
<dbReference type="InterPro" id="IPR008727">
    <property type="entry name" value="PAAR_motif"/>
</dbReference>
<evidence type="ECO:0000313" key="1">
    <source>
        <dbReference type="EMBL" id="AYA47478.1"/>
    </source>
</evidence>
<dbReference type="Pfam" id="PF05488">
    <property type="entry name" value="PAAR_motif"/>
    <property type="match status" value="1"/>
</dbReference>
<dbReference type="Proteomes" id="UP000262427">
    <property type="component" value="Chromosome CM"/>
</dbReference>
<dbReference type="EMBL" id="LN899821">
    <property type="protein sequence ID" value="CUV20298.1"/>
    <property type="molecule type" value="Genomic_DNA"/>
</dbReference>
<protein>
    <submittedName>
        <fullName evidence="1">PAAR domain-containing protein</fullName>
    </submittedName>
</protein>
<proteinExistence type="predicted"/>
<gene>
    <name evidence="2" type="ORF">PSS4_v1_1420011</name>
    <name evidence="1" type="ORF">RSP824_13935</name>
    <name evidence="3" type="ORF">RUN1985_v1_210021</name>
</gene>
<sequence>MKLIGWIRHGDKAACGGTVIEGNLTTNSHGRSLAYVGAHMACPKGCVIVEGHPFVTFDGKMTPHHGHRTSYGCPLISTLNDVHGWGEGGEDVAEQFFLNADGEWAGVKEPSPHEAAYDEQPQLAAPPIEGVPYYIETMDGRTFAGRTGADGLLPRIDTYGEDEYTVLWGDEALAKSSEEGQA</sequence>
<evidence type="ECO:0000313" key="4">
    <source>
        <dbReference type="Proteomes" id="UP000262427"/>
    </source>
</evidence>
<organism evidence="3">
    <name type="scientific">Ralstonia solanacearum</name>
    <name type="common">Pseudomonas solanacearum</name>
    <dbReference type="NCBI Taxonomy" id="305"/>
    <lineage>
        <taxon>Bacteria</taxon>
        <taxon>Pseudomonadati</taxon>
        <taxon>Pseudomonadota</taxon>
        <taxon>Betaproteobacteria</taxon>
        <taxon>Burkholderiales</taxon>
        <taxon>Burkholderiaceae</taxon>
        <taxon>Ralstonia</taxon>
        <taxon>Ralstonia solanacearum species complex</taxon>
    </lineage>
</organism>
<accession>A0A0S4V1J2</accession>
<dbReference type="AlphaFoldDB" id="A0A0S4V1J2"/>
<reference evidence="4" key="3">
    <citation type="submission" date="2018-01" db="EMBL/GenBank/DDBJ databases">
        <title>Raltonia solanacearum P824 infects blueberry.</title>
        <authorList>
            <person name="Bocsanczy A.M."/>
            <person name="Norman D.J."/>
        </authorList>
    </citation>
    <scope>NUCLEOTIDE SEQUENCE [LARGE SCALE GENOMIC DNA]</scope>
    <source>
        <strain evidence="4">P824</strain>
    </source>
</reference>